<dbReference type="Proteomes" id="UP000237271">
    <property type="component" value="Unassembled WGS sequence"/>
</dbReference>
<evidence type="ECO:0000313" key="3">
    <source>
        <dbReference type="Proteomes" id="UP000237271"/>
    </source>
</evidence>
<name>A0A2P4X194_9STRA</name>
<comment type="caution">
    <text evidence="2">The sequence shown here is derived from an EMBL/GenBank/DDBJ whole genome shotgun (WGS) entry which is preliminary data.</text>
</comment>
<reference evidence="2 3" key="1">
    <citation type="journal article" date="2017" name="Genome Biol. Evol.">
        <title>Phytophthora megakarya and P. palmivora, closely related causal agents of cacao black pod rot, underwent increases in genome sizes and gene numbers by different mechanisms.</title>
        <authorList>
            <person name="Ali S.S."/>
            <person name="Shao J."/>
            <person name="Lary D.J."/>
            <person name="Kronmiller B."/>
            <person name="Shen D."/>
            <person name="Strem M.D."/>
            <person name="Amoako-Attah I."/>
            <person name="Akrofi A.Y."/>
            <person name="Begoude B.A."/>
            <person name="Ten Hoopen G.M."/>
            <person name="Coulibaly K."/>
            <person name="Kebe B.I."/>
            <person name="Melnick R.L."/>
            <person name="Guiltinan M.J."/>
            <person name="Tyler B.M."/>
            <person name="Meinhardt L.W."/>
            <person name="Bailey B.A."/>
        </authorList>
    </citation>
    <scope>NUCLEOTIDE SEQUENCE [LARGE SCALE GENOMIC DNA]</scope>
    <source>
        <strain evidence="3">sbr112.9</strain>
    </source>
</reference>
<accession>A0A2P4X194</accession>
<keyword evidence="3" id="KW-1185">Reference proteome</keyword>
<feature type="transmembrane region" description="Helical" evidence="1">
    <location>
        <begin position="77"/>
        <end position="95"/>
    </location>
</feature>
<dbReference type="EMBL" id="NCKW01017231">
    <property type="protein sequence ID" value="POM59304.1"/>
    <property type="molecule type" value="Genomic_DNA"/>
</dbReference>
<keyword evidence="1" id="KW-0812">Transmembrane</keyword>
<keyword evidence="1" id="KW-0472">Membrane</keyword>
<evidence type="ECO:0000313" key="2">
    <source>
        <dbReference type="EMBL" id="POM59304.1"/>
    </source>
</evidence>
<gene>
    <name evidence="2" type="ORF">PHPALM_31985</name>
</gene>
<proteinExistence type="predicted"/>
<dbReference type="OrthoDB" id="94691at2759"/>
<evidence type="ECO:0000256" key="1">
    <source>
        <dbReference type="SAM" id="Phobius"/>
    </source>
</evidence>
<organism evidence="2 3">
    <name type="scientific">Phytophthora palmivora</name>
    <dbReference type="NCBI Taxonomy" id="4796"/>
    <lineage>
        <taxon>Eukaryota</taxon>
        <taxon>Sar</taxon>
        <taxon>Stramenopiles</taxon>
        <taxon>Oomycota</taxon>
        <taxon>Peronosporomycetes</taxon>
        <taxon>Peronosporales</taxon>
        <taxon>Peronosporaceae</taxon>
        <taxon>Phytophthora</taxon>
    </lineage>
</organism>
<protein>
    <submittedName>
        <fullName evidence="2">Uncharacterized protein</fullName>
    </submittedName>
</protein>
<keyword evidence="1" id="KW-1133">Transmembrane helix</keyword>
<dbReference type="AlphaFoldDB" id="A0A2P4X194"/>
<sequence>MPENLKATNKNNDEGEESLKVLFTSECLTLTEYLECVIPAIYGSFVVAMAHLPSAQYHTEMGGVTCESVSSVVLRMFAYALLDFVSFVLLTVILWNNCGVHALYKITHSIQIAVLDGSNADVPSRTLRQMIIHFAWISLTSLLYRLE</sequence>